<dbReference type="NCBIfam" id="NF006871">
    <property type="entry name" value="PRK09367.1"/>
    <property type="match status" value="1"/>
</dbReference>
<name>A0ABW3RCS1_9FLAO</name>
<organism evidence="10 11">
    <name type="scientific">Hwangdonia seohaensis</name>
    <dbReference type="NCBI Taxonomy" id="1240727"/>
    <lineage>
        <taxon>Bacteria</taxon>
        <taxon>Pseudomonadati</taxon>
        <taxon>Bacteroidota</taxon>
        <taxon>Flavobacteriia</taxon>
        <taxon>Flavobacteriales</taxon>
        <taxon>Flavobacteriaceae</taxon>
        <taxon>Hwangdonia</taxon>
    </lineage>
</organism>
<dbReference type="Gene3D" id="1.20.200.10">
    <property type="entry name" value="Fumarase/aspartase (Central domain)"/>
    <property type="match status" value="1"/>
</dbReference>
<comment type="pathway">
    <text evidence="1 8">Amino-acid degradation; L-histidine degradation into L-glutamate; N-formimidoyl-L-glutamate from L-histidine: step 1/3.</text>
</comment>
<dbReference type="EMBL" id="JBHTLJ010000003">
    <property type="protein sequence ID" value="MFD1162905.1"/>
    <property type="molecule type" value="Genomic_DNA"/>
</dbReference>
<reference evidence="11" key="1">
    <citation type="journal article" date="2019" name="Int. J. Syst. Evol. Microbiol.">
        <title>The Global Catalogue of Microorganisms (GCM) 10K type strain sequencing project: providing services to taxonomists for standard genome sequencing and annotation.</title>
        <authorList>
            <consortium name="The Broad Institute Genomics Platform"/>
            <consortium name="The Broad Institute Genome Sequencing Center for Infectious Disease"/>
            <person name="Wu L."/>
            <person name="Ma J."/>
        </authorList>
    </citation>
    <scope>NUCLEOTIDE SEQUENCE [LARGE SCALE GENOMIC DNA]</scope>
    <source>
        <strain evidence="11">CCUG 63246</strain>
    </source>
</reference>
<evidence type="ECO:0000313" key="10">
    <source>
        <dbReference type="EMBL" id="MFD1162905.1"/>
    </source>
</evidence>
<comment type="similarity">
    <text evidence="7">Belongs to the PAL/histidase family.</text>
</comment>
<evidence type="ECO:0000256" key="9">
    <source>
        <dbReference type="RuleBase" id="RU004480"/>
    </source>
</evidence>
<dbReference type="InterPro" id="IPR024083">
    <property type="entry name" value="Fumarase/histidase_N"/>
</dbReference>
<comment type="caution">
    <text evidence="10">The sequence shown here is derived from an EMBL/GenBank/DDBJ whole genome shotgun (WGS) entry which is preliminary data.</text>
</comment>
<evidence type="ECO:0000256" key="8">
    <source>
        <dbReference type="RuleBase" id="RU004479"/>
    </source>
</evidence>
<dbReference type="NCBIfam" id="TIGR01225">
    <property type="entry name" value="hutH"/>
    <property type="match status" value="1"/>
</dbReference>
<dbReference type="RefSeq" id="WP_311939810.1">
    <property type="nucleotide sequence ID" value="NZ_JAVSCK010000003.1"/>
</dbReference>
<evidence type="ECO:0000256" key="5">
    <source>
        <dbReference type="ARBA" id="ARBA00049269"/>
    </source>
</evidence>
<proteinExistence type="inferred from homology"/>
<dbReference type="Proteomes" id="UP001597163">
    <property type="component" value="Unassembled WGS sequence"/>
</dbReference>
<keyword evidence="4 7" id="KW-0456">Lyase</keyword>
<evidence type="ECO:0000256" key="2">
    <source>
        <dbReference type="ARBA" id="ARBA00012994"/>
    </source>
</evidence>
<evidence type="ECO:0000256" key="7">
    <source>
        <dbReference type="RuleBase" id="RU003954"/>
    </source>
</evidence>
<keyword evidence="3 8" id="KW-0369">Histidine metabolism</keyword>
<dbReference type="Pfam" id="PF00221">
    <property type="entry name" value="Lyase_aromatic"/>
    <property type="match status" value="1"/>
</dbReference>
<dbReference type="EC" id="4.3.1.3" evidence="2 6"/>
<accession>A0ABW3RCS1</accession>
<dbReference type="GO" id="GO:0004397">
    <property type="term" value="F:histidine ammonia-lyase activity"/>
    <property type="evidence" value="ECO:0007669"/>
    <property type="project" value="UniProtKB-EC"/>
</dbReference>
<evidence type="ECO:0000256" key="3">
    <source>
        <dbReference type="ARBA" id="ARBA00022808"/>
    </source>
</evidence>
<comment type="subcellular location">
    <subcellularLocation>
        <location evidence="9">Cytoplasm</location>
    </subcellularLocation>
</comment>
<dbReference type="InterPro" id="IPR022313">
    <property type="entry name" value="Phe/His_NH3-lyase_AS"/>
</dbReference>
<dbReference type="InterPro" id="IPR005921">
    <property type="entry name" value="HutH"/>
</dbReference>
<dbReference type="PANTHER" id="PTHR10362">
    <property type="entry name" value="HISTIDINE AMMONIA-LYASE"/>
    <property type="match status" value="1"/>
</dbReference>
<protein>
    <recommendedName>
        <fullName evidence="2 6">Histidine ammonia-lyase</fullName>
        <ecNumber evidence="2 6">4.3.1.3</ecNumber>
    </recommendedName>
</protein>
<dbReference type="InterPro" id="IPR008948">
    <property type="entry name" value="L-Aspartase-like"/>
</dbReference>
<keyword evidence="11" id="KW-1185">Reference proteome</keyword>
<gene>
    <name evidence="10" type="primary">hutH</name>
    <name evidence="10" type="ORF">ACFQ2E_10785</name>
</gene>
<evidence type="ECO:0000256" key="1">
    <source>
        <dbReference type="ARBA" id="ARBA00005113"/>
    </source>
</evidence>
<dbReference type="InterPro" id="IPR001106">
    <property type="entry name" value="Aromatic_Lyase"/>
</dbReference>
<dbReference type="Gene3D" id="1.10.275.10">
    <property type="entry name" value="Fumarase/aspartase (N-terminal domain)"/>
    <property type="match status" value="1"/>
</dbReference>
<evidence type="ECO:0000256" key="4">
    <source>
        <dbReference type="ARBA" id="ARBA00023239"/>
    </source>
</evidence>
<evidence type="ECO:0000256" key="6">
    <source>
        <dbReference type="NCBIfam" id="TIGR01225"/>
    </source>
</evidence>
<comment type="catalytic activity">
    <reaction evidence="5 8">
        <text>L-histidine = trans-urocanate + NH4(+)</text>
        <dbReference type="Rhea" id="RHEA:21232"/>
        <dbReference type="ChEBI" id="CHEBI:17771"/>
        <dbReference type="ChEBI" id="CHEBI:28938"/>
        <dbReference type="ChEBI" id="CHEBI:57595"/>
        <dbReference type="EC" id="4.3.1.3"/>
    </reaction>
</comment>
<dbReference type="SUPFAM" id="SSF48557">
    <property type="entry name" value="L-aspartase-like"/>
    <property type="match status" value="1"/>
</dbReference>
<dbReference type="CDD" id="cd00332">
    <property type="entry name" value="PAL-HAL"/>
    <property type="match status" value="1"/>
</dbReference>
<evidence type="ECO:0000313" key="11">
    <source>
        <dbReference type="Proteomes" id="UP001597163"/>
    </source>
</evidence>
<dbReference type="PROSITE" id="PS00488">
    <property type="entry name" value="PAL_HISTIDASE"/>
    <property type="match status" value="1"/>
</dbReference>
<sequence>MFKYGTEHLTVNKAIAIANGTLHAGMTEDVKNNIKKCRQNVETIASSNKAVYGINTGFGPLCDVQITPEQTSKLQENLLITHAVGVGNPIDKELSKIMMICKVHALCQGFSGVRLELIERIIYFIENDLLPIVPEQGSVGASGDLAPLAHLFLPLLGEGEFWVDNSIKPAKTVLKQHGLKPMKLEAKEGLGLINGTQFILAHAIIGLKKMAYLLDLADVSGTMSLEGFQGSASPFKEALHKIRPFKGNLKVAERIRMLLKDSQNLENHFECSRVQDPYSIRCMPQVHGASRNAYYHLNELAEIEMNSVTDNPIILSETEAVSGGNFHGQPLAMALDYASIAASELGNIADRRCYLLLEGKYGLPRLLTEAGGLNSGFMIPQYTTAALVTENKSLCFPPSADSIPTSLGQEDHVSMGSISGRKFNQILGNIEKILAIELMYAAQALEFRRPNTFSKTIEENFKIIRQQVAKLEDDRVLKDDINTLITMVKNQVFIVH</sequence>